<dbReference type="NCBIfam" id="NF041671">
    <property type="entry name" value="peri_hyde_PaoC"/>
    <property type="match status" value="1"/>
</dbReference>
<dbReference type="InterPro" id="IPR049648">
    <property type="entry name" value="PaoC-like"/>
</dbReference>
<dbReference type="InterPro" id="IPR036856">
    <property type="entry name" value="Ald_Oxase/Xan_DH_a/b_sf"/>
</dbReference>
<keyword evidence="3" id="KW-1185">Reference proteome</keyword>
<proteinExistence type="predicted"/>
<dbReference type="Pfam" id="PF01315">
    <property type="entry name" value="Ald_Xan_dh_C"/>
    <property type="match status" value="1"/>
</dbReference>
<accession>A0ABT6JHM7</accession>
<comment type="caution">
    <text evidence="2">The sequence shown here is derived from an EMBL/GenBank/DDBJ whole genome shotgun (WGS) entry which is preliminary data.</text>
</comment>
<dbReference type="SUPFAM" id="SSF54665">
    <property type="entry name" value="CO dehydrogenase molybdoprotein N-domain-like"/>
    <property type="match status" value="1"/>
</dbReference>
<dbReference type="PANTHER" id="PTHR11908:SF123">
    <property type="entry name" value="ALDEHYDE OXIDOREDUCTASE MOLYBDENUM-BINDING SUBUNIT PAOC"/>
    <property type="match status" value="1"/>
</dbReference>
<dbReference type="InterPro" id="IPR000674">
    <property type="entry name" value="Ald_Oxase/Xan_DH_a/b"/>
</dbReference>
<evidence type="ECO:0000313" key="3">
    <source>
        <dbReference type="Proteomes" id="UP001156831"/>
    </source>
</evidence>
<dbReference type="InterPro" id="IPR037165">
    <property type="entry name" value="AldOxase/xan_DH_Mopterin-bd_sf"/>
</dbReference>
<feature type="domain" description="Aldehyde oxidase/xanthine dehydrogenase a/b hammerhead" evidence="1">
    <location>
        <begin position="32"/>
        <end position="138"/>
    </location>
</feature>
<dbReference type="PANTHER" id="PTHR11908">
    <property type="entry name" value="XANTHINE DEHYDROGENASE"/>
    <property type="match status" value="1"/>
</dbReference>
<dbReference type="RefSeq" id="WP_280600696.1">
    <property type="nucleotide sequence ID" value="NZ_JARXRN010000021.1"/>
</dbReference>
<dbReference type="Pfam" id="PF02738">
    <property type="entry name" value="MoCoBD_1"/>
    <property type="match status" value="1"/>
</dbReference>
<dbReference type="Pfam" id="PF20256">
    <property type="entry name" value="MoCoBD_2"/>
    <property type="match status" value="1"/>
</dbReference>
<dbReference type="InterPro" id="IPR046867">
    <property type="entry name" value="AldOxase/xan_DH_MoCoBD2"/>
</dbReference>
<organism evidence="2 3">
    <name type="scientific">Luteimonas rhizosphaericola</name>
    <dbReference type="NCBI Taxonomy" id="3042024"/>
    <lineage>
        <taxon>Bacteria</taxon>
        <taxon>Pseudomonadati</taxon>
        <taxon>Pseudomonadota</taxon>
        <taxon>Gammaproteobacteria</taxon>
        <taxon>Lysobacterales</taxon>
        <taxon>Lysobacteraceae</taxon>
        <taxon>Luteimonas</taxon>
    </lineage>
</organism>
<name>A0ABT6JHM7_9GAMM</name>
<evidence type="ECO:0000313" key="2">
    <source>
        <dbReference type="EMBL" id="MDH5830164.1"/>
    </source>
</evidence>
<dbReference type="Gene3D" id="3.90.1170.50">
    <property type="entry name" value="Aldehyde oxidase/xanthine dehydrogenase, a/b hammerhead"/>
    <property type="match status" value="1"/>
</dbReference>
<sequence>MKFDTPATTNPIDRLKVVGKPVDRIEGPLKVSGTAPYAYERHDVVANQAYGHVVGATIAKGRIRSLDTEAAERAPGVLAVVTAGNAGKLAKGRFNTAHLLGGPQVQHYHQAIALVVAETFEQARAAAQLVRVEYAREQGRFDLAARRDSATMPENEPDTGAGDFDAAFPKAPVQLDVTYTTPDQAHAMMEPHATIAAWDGDALTVWTSNQMIDWGRKDLARTLGIPAEKVRLDSPYIGGGFGGKLFLRADVLLAALGAKAAGRPVKVALQRPLMFNNTTHRPATIQRIRIGCGEDGKISAIAHESWSGDLPGGSPEVATQQTRWLYAGANRRCALRLAELDLPEGNAMRAPGEAPGMMALEAAVDEMAEKLGIDPVEFRILNDTQVDPEKPGRPFSQRQLVQCLRTGADRFGWARRNATPAQVREGRWLVGMGVAAAYRNNLVMKSAARVRLGTDGRVVVETDMTDIGTGSYTIIAQTAAEMMGVPLERVDVRLGDSNFPASAGSGGQWGANSSTAGVYAACMKLREAVATRLGLDPAAADFADGNVAAGGRSVALADAAKDGELVAEDAIEFGDLDKKFQQSTFGAHFVEVGVDAHTAEIRVRRMLAVCAAGRILNPKSARSQVIGAMVMGTGAALMEELAIDKRLGFFVNHDLAGYEVPVHADIPHQEVVFLDETDPISSPMKAKGVGELGICGVGAAVANAIYNATGVRVREYPITLDKLIGKLPGAA</sequence>
<protein>
    <submittedName>
        <fullName evidence="2">Xanthine dehydrogenase family protein molybdopterin-binding subunit</fullName>
    </submittedName>
</protein>
<dbReference type="Gene3D" id="3.30.365.10">
    <property type="entry name" value="Aldehyde oxidase/xanthine dehydrogenase, molybdopterin binding domain"/>
    <property type="match status" value="4"/>
</dbReference>
<dbReference type="Proteomes" id="UP001156831">
    <property type="component" value="Unassembled WGS sequence"/>
</dbReference>
<evidence type="ECO:0000259" key="1">
    <source>
        <dbReference type="SMART" id="SM01008"/>
    </source>
</evidence>
<reference evidence="2 3" key="1">
    <citation type="submission" date="2023-04" db="EMBL/GenBank/DDBJ databases">
        <title>Luteimonas sp. M1R5S18.</title>
        <authorList>
            <person name="Sun J.-Q."/>
        </authorList>
    </citation>
    <scope>NUCLEOTIDE SEQUENCE [LARGE SCALE GENOMIC DNA]</scope>
    <source>
        <strain evidence="2 3">M1R5S18</strain>
    </source>
</reference>
<gene>
    <name evidence="2" type="ORF">QFW80_06480</name>
</gene>
<dbReference type="InterPro" id="IPR008274">
    <property type="entry name" value="AldOxase/xan_DH_MoCoBD1"/>
</dbReference>
<dbReference type="InterPro" id="IPR016208">
    <property type="entry name" value="Ald_Oxase/xanthine_DH-like"/>
</dbReference>
<dbReference type="SUPFAM" id="SSF56003">
    <property type="entry name" value="Molybdenum cofactor-binding domain"/>
    <property type="match status" value="1"/>
</dbReference>
<dbReference type="EMBL" id="JARXRN010000021">
    <property type="protein sequence ID" value="MDH5830164.1"/>
    <property type="molecule type" value="Genomic_DNA"/>
</dbReference>
<dbReference type="SMART" id="SM01008">
    <property type="entry name" value="Ald_Xan_dh_C"/>
    <property type="match status" value="1"/>
</dbReference>